<protein>
    <submittedName>
        <fullName evidence="1">Uncharacterized protein</fullName>
    </submittedName>
</protein>
<sequence>MLSNIAESKEEIQSRARGLLDQLTNAEKLFTPCELLSRVLQDPTMTVAGGCEAISCTVERFKVIHNGKKFDDLWTKMTEQAKILELEEPKL</sequence>
<reference evidence="1 2" key="1">
    <citation type="submission" date="2023-02" db="EMBL/GenBank/DDBJ databases">
        <title>LHISI_Scaffold_Assembly.</title>
        <authorList>
            <person name="Stuart O.P."/>
            <person name="Cleave R."/>
            <person name="Magrath M.J.L."/>
            <person name="Mikheyev A.S."/>
        </authorList>
    </citation>
    <scope>NUCLEOTIDE SEQUENCE [LARGE SCALE GENOMIC DNA]</scope>
    <source>
        <strain evidence="1">Daus_M_001</strain>
        <tissue evidence="1">Leg muscle</tissue>
    </source>
</reference>
<dbReference type="Proteomes" id="UP001159363">
    <property type="component" value="Chromosome 1"/>
</dbReference>
<evidence type="ECO:0000313" key="1">
    <source>
        <dbReference type="EMBL" id="KAJ8896850.1"/>
    </source>
</evidence>
<evidence type="ECO:0000313" key="2">
    <source>
        <dbReference type="Proteomes" id="UP001159363"/>
    </source>
</evidence>
<organism evidence="1 2">
    <name type="scientific">Dryococelus australis</name>
    <dbReference type="NCBI Taxonomy" id="614101"/>
    <lineage>
        <taxon>Eukaryota</taxon>
        <taxon>Metazoa</taxon>
        <taxon>Ecdysozoa</taxon>
        <taxon>Arthropoda</taxon>
        <taxon>Hexapoda</taxon>
        <taxon>Insecta</taxon>
        <taxon>Pterygota</taxon>
        <taxon>Neoptera</taxon>
        <taxon>Polyneoptera</taxon>
        <taxon>Phasmatodea</taxon>
        <taxon>Verophasmatodea</taxon>
        <taxon>Anareolatae</taxon>
        <taxon>Phasmatidae</taxon>
        <taxon>Eurycanthinae</taxon>
        <taxon>Dryococelus</taxon>
    </lineage>
</organism>
<accession>A0ABQ9IJI8</accession>
<name>A0ABQ9IJI8_9NEOP</name>
<proteinExistence type="predicted"/>
<comment type="caution">
    <text evidence="1">The sequence shown here is derived from an EMBL/GenBank/DDBJ whole genome shotgun (WGS) entry which is preliminary data.</text>
</comment>
<dbReference type="EMBL" id="JARBHB010000001">
    <property type="protein sequence ID" value="KAJ8896850.1"/>
    <property type="molecule type" value="Genomic_DNA"/>
</dbReference>
<keyword evidence="2" id="KW-1185">Reference proteome</keyword>
<gene>
    <name evidence="1" type="ORF">PR048_002196</name>
</gene>